<keyword evidence="7 10" id="KW-0472">Membrane</keyword>
<evidence type="ECO:0000256" key="3">
    <source>
        <dbReference type="ARBA" id="ARBA00022452"/>
    </source>
</evidence>
<reference evidence="14" key="2">
    <citation type="submission" date="2021-04" db="EMBL/GenBank/DDBJ databases">
        <authorList>
            <person name="Gilroy R."/>
        </authorList>
    </citation>
    <scope>NUCLEOTIDE SEQUENCE</scope>
    <source>
        <strain evidence="14">G4-2901</strain>
    </source>
</reference>
<dbReference type="PANTHER" id="PTHR30069:SF29">
    <property type="entry name" value="HEMOGLOBIN AND HEMOGLOBIN-HAPTOGLOBIN-BINDING PROTEIN 1-RELATED"/>
    <property type="match status" value="1"/>
</dbReference>
<feature type="domain" description="TonB-dependent receptor-like beta-barrel" evidence="12">
    <location>
        <begin position="344"/>
        <end position="773"/>
    </location>
</feature>
<dbReference type="Pfam" id="PF07715">
    <property type="entry name" value="Plug"/>
    <property type="match status" value="1"/>
</dbReference>
<evidence type="ECO:0000256" key="7">
    <source>
        <dbReference type="ARBA" id="ARBA00023136"/>
    </source>
</evidence>
<evidence type="ECO:0000256" key="10">
    <source>
        <dbReference type="PROSITE-ProRule" id="PRU01360"/>
    </source>
</evidence>
<dbReference type="PANTHER" id="PTHR30069">
    <property type="entry name" value="TONB-DEPENDENT OUTER MEMBRANE RECEPTOR"/>
    <property type="match status" value="1"/>
</dbReference>
<accession>A0A948T9W1</accession>
<evidence type="ECO:0000256" key="8">
    <source>
        <dbReference type="ARBA" id="ARBA00023170"/>
    </source>
</evidence>
<keyword evidence="4 10" id="KW-0812">Transmembrane</keyword>
<reference evidence="14" key="1">
    <citation type="journal article" date="2021" name="PeerJ">
        <title>Extensive microbial diversity within the chicken gut microbiome revealed by metagenomics and culture.</title>
        <authorList>
            <person name="Gilroy R."/>
            <person name="Ravi A."/>
            <person name="Getino M."/>
            <person name="Pursley I."/>
            <person name="Horton D.L."/>
            <person name="Alikhan N.F."/>
            <person name="Baker D."/>
            <person name="Gharbi K."/>
            <person name="Hall N."/>
            <person name="Watson M."/>
            <person name="Adriaenssens E.M."/>
            <person name="Foster-Nyarko E."/>
            <person name="Jarju S."/>
            <person name="Secka A."/>
            <person name="Antonio M."/>
            <person name="Oren A."/>
            <person name="Chaudhuri R.R."/>
            <person name="La Ragione R."/>
            <person name="Hildebrand F."/>
            <person name="Pallen M.J."/>
        </authorList>
    </citation>
    <scope>NUCLEOTIDE SEQUENCE</scope>
    <source>
        <strain evidence="14">G4-2901</strain>
    </source>
</reference>
<dbReference type="AlphaFoldDB" id="A0A948T9W1"/>
<dbReference type="GO" id="GO:0009279">
    <property type="term" value="C:cell outer membrane"/>
    <property type="evidence" value="ECO:0007669"/>
    <property type="project" value="UniProtKB-SubCell"/>
</dbReference>
<proteinExistence type="inferred from homology"/>
<dbReference type="InterPro" id="IPR012910">
    <property type="entry name" value="Plug_dom"/>
</dbReference>
<evidence type="ECO:0000313" key="15">
    <source>
        <dbReference type="Proteomes" id="UP000783796"/>
    </source>
</evidence>
<evidence type="ECO:0000313" key="14">
    <source>
        <dbReference type="EMBL" id="MBU3837078.1"/>
    </source>
</evidence>
<comment type="subcellular location">
    <subcellularLocation>
        <location evidence="1 10">Cell outer membrane</location>
        <topology evidence="1 10">Multi-pass membrane protein</topology>
    </subcellularLocation>
</comment>
<keyword evidence="3 10" id="KW-1134">Transmembrane beta strand</keyword>
<evidence type="ECO:0000256" key="9">
    <source>
        <dbReference type="ARBA" id="ARBA00023237"/>
    </source>
</evidence>
<gene>
    <name evidence="14" type="ORF">H9777_01865</name>
</gene>
<dbReference type="SUPFAM" id="SSF48452">
    <property type="entry name" value="TPR-like"/>
    <property type="match status" value="1"/>
</dbReference>
<dbReference type="InterPro" id="IPR037066">
    <property type="entry name" value="Plug_dom_sf"/>
</dbReference>
<dbReference type="Gene3D" id="2.40.170.20">
    <property type="entry name" value="TonB-dependent receptor, beta-barrel domain"/>
    <property type="match status" value="1"/>
</dbReference>
<keyword evidence="5" id="KW-0732">Signal</keyword>
<dbReference type="SUPFAM" id="SSF56935">
    <property type="entry name" value="Porins"/>
    <property type="match status" value="1"/>
</dbReference>
<keyword evidence="2 10" id="KW-0813">Transport</keyword>
<evidence type="ECO:0000256" key="6">
    <source>
        <dbReference type="ARBA" id="ARBA00023077"/>
    </source>
</evidence>
<dbReference type="EMBL" id="JAHLFW010000018">
    <property type="protein sequence ID" value="MBU3837078.1"/>
    <property type="molecule type" value="Genomic_DNA"/>
</dbReference>
<evidence type="ECO:0000256" key="11">
    <source>
        <dbReference type="RuleBase" id="RU003357"/>
    </source>
</evidence>
<evidence type="ECO:0000256" key="5">
    <source>
        <dbReference type="ARBA" id="ARBA00022729"/>
    </source>
</evidence>
<evidence type="ECO:0000256" key="1">
    <source>
        <dbReference type="ARBA" id="ARBA00004571"/>
    </source>
</evidence>
<organism evidence="14 15">
    <name type="scientific">Candidatus Phocaeicola faecigallinarum</name>
    <dbReference type="NCBI Taxonomy" id="2838732"/>
    <lineage>
        <taxon>Bacteria</taxon>
        <taxon>Pseudomonadati</taxon>
        <taxon>Bacteroidota</taxon>
        <taxon>Bacteroidia</taxon>
        <taxon>Bacteroidales</taxon>
        <taxon>Bacteroidaceae</taxon>
        <taxon>Phocaeicola</taxon>
    </lineage>
</organism>
<evidence type="ECO:0000259" key="12">
    <source>
        <dbReference type="Pfam" id="PF00593"/>
    </source>
</evidence>
<comment type="similarity">
    <text evidence="10 11">Belongs to the TonB-dependent receptor family.</text>
</comment>
<evidence type="ECO:0000259" key="13">
    <source>
        <dbReference type="Pfam" id="PF07715"/>
    </source>
</evidence>
<dbReference type="GO" id="GO:0015344">
    <property type="term" value="F:siderophore uptake transmembrane transporter activity"/>
    <property type="evidence" value="ECO:0007669"/>
    <property type="project" value="TreeGrafter"/>
</dbReference>
<evidence type="ECO:0000256" key="4">
    <source>
        <dbReference type="ARBA" id="ARBA00022692"/>
    </source>
</evidence>
<name>A0A948T9W1_9BACT</name>
<dbReference type="InterPro" id="IPR039426">
    <property type="entry name" value="TonB-dep_rcpt-like"/>
</dbReference>
<keyword evidence="6 11" id="KW-0798">TonB box</keyword>
<keyword evidence="9 10" id="KW-0998">Cell outer membrane</keyword>
<comment type="caution">
    <text evidence="14">The sequence shown here is derived from an EMBL/GenBank/DDBJ whole genome shotgun (WGS) entry which is preliminary data.</text>
</comment>
<dbReference type="InterPro" id="IPR036942">
    <property type="entry name" value="Beta-barrel_TonB_sf"/>
</dbReference>
<dbReference type="GO" id="GO:0044718">
    <property type="term" value="P:siderophore transmembrane transport"/>
    <property type="evidence" value="ECO:0007669"/>
    <property type="project" value="TreeGrafter"/>
</dbReference>
<dbReference type="Pfam" id="PF00593">
    <property type="entry name" value="TonB_dep_Rec_b-barrel"/>
    <property type="match status" value="1"/>
</dbReference>
<dbReference type="InterPro" id="IPR000531">
    <property type="entry name" value="Beta-barrel_TonB"/>
</dbReference>
<dbReference type="Gene3D" id="2.170.130.10">
    <property type="entry name" value="TonB-dependent receptor, plug domain"/>
    <property type="match status" value="1"/>
</dbReference>
<protein>
    <submittedName>
        <fullName evidence="14">TonB-dependent receptor</fullName>
    </submittedName>
</protein>
<dbReference type="PROSITE" id="PS52016">
    <property type="entry name" value="TONB_DEPENDENT_REC_3"/>
    <property type="match status" value="1"/>
</dbReference>
<keyword evidence="8 14" id="KW-0675">Receptor</keyword>
<dbReference type="Proteomes" id="UP000783796">
    <property type="component" value="Unassembled WGS sequence"/>
</dbReference>
<sequence length="803" mass="91235">MKRFFLFIIGLCLFVGTFAQKAEEIQLYRQAEESYKIGLFDDAIKLLSDNIDFFSVRTKETAFRLLALCYLEKDKNTEAEKYIAMLLKQNPYYTVSLSDPLRFADMIERMKKGQVTITTASQQAETLDEAPVPVTLITEEMIKLSGAKNLADLLILYVPGISLVEGDEMNVSMHGVYSSSQEKILIMLNGHRLNSRATNSEAPDYRTSLDKIKQIEVLRGPASSLYGNVALTAVVNIITKSGKEVDGGNISVAVGNNNTIQTGAVFGKGGLEWDFMAWASVYSSQGEKRYVDVADEDFWGKIERPGYLYIGGYNHKPSYDLGFTFKWNNLSILFNTQYSKKVTPYNTVLFPGLFSYDKYRLINGVKPGRSRNATHAEISYENKWNKWNSKITAFFDIENSVFYDVCGDSILPEDRFLPSGDGEVIDENIGKDICDYGLYQVQSWSDYTYGITATTNYGFQINKFSATLLLGTQLENYTMQDNSVLVGDHFDRIILIYSGKNSALKSGNEVNISGFAQLKTDIGQYLIFNGGVRYDYKRRYNDRKLNAFSPRISFIYKIKNDMSLKVSYAHSFVDAPYFYRASTIETYSGGSKLDAENMDALQFDYSGTIKKWNLDYDINIYYNRLNNLIYYDTSKIKDMYSNAGELNLMGIEGVLSYKSLSSSAYLKMSYQRVNNGMNYTLTNKNINNVPAFMLSGMYSYSLLKGRHIGNLDPWVNITVLSKQYSPLIDPFLFRGQNNNVSIPDYVVPARAIINLGANYQYKQWETSVGVYNLFNTNYYQGGSCMQPLPQQRLNFLAKIIYKF</sequence>
<evidence type="ECO:0000256" key="2">
    <source>
        <dbReference type="ARBA" id="ARBA00022448"/>
    </source>
</evidence>
<dbReference type="InterPro" id="IPR011990">
    <property type="entry name" value="TPR-like_helical_dom_sf"/>
</dbReference>
<feature type="domain" description="TonB-dependent receptor plug" evidence="13">
    <location>
        <begin position="127"/>
        <end position="232"/>
    </location>
</feature>